<feature type="compositionally biased region" description="Low complexity" evidence="1">
    <location>
        <begin position="354"/>
        <end position="363"/>
    </location>
</feature>
<feature type="compositionally biased region" description="Low complexity" evidence="1">
    <location>
        <begin position="309"/>
        <end position="321"/>
    </location>
</feature>
<dbReference type="OrthoDB" id="4462325at2759"/>
<keyword evidence="3" id="KW-1185">Reference proteome</keyword>
<feature type="region of interest" description="Disordered" evidence="1">
    <location>
        <begin position="261"/>
        <end position="378"/>
    </location>
</feature>
<dbReference type="EMBL" id="KV878974">
    <property type="protein sequence ID" value="OJK01765.1"/>
    <property type="molecule type" value="Genomic_DNA"/>
</dbReference>
<feature type="region of interest" description="Disordered" evidence="1">
    <location>
        <begin position="555"/>
        <end position="578"/>
    </location>
</feature>
<dbReference type="STRING" id="690307.A0A1L9WZS4"/>
<sequence length="735" mass="79088">MHLVEGSRATPTTPQQDCHDLVLMDRLCVDFREKLLDALATSSCSSTFVEARNIAKEKLLDILHCIGSLSASDKAKQKLVAAEKVGDALTPKRTSPEDHLPFNTPVGDLEVGIGVHGASSPADFFQQFHDINAGSLDLALSTTSTPSGATEDWPALSPGVLLPEDLEMLRQSGDLDPCTGMGSGGSDEMQWWSSHGGLNDTPARLSPKTPTSVPLWPGVQGQDPNEELAPVGLDFVDLDLLVEQGEMFALTHGGHALRQAANSKESAARPTSATLVGSYDAQPGTVREDPPITPAISRSPAPDRGVRHSSLPQQQQQQGTPSPSPSPAITRPSPQPVTPAAHAQGSPACESGRSRAISSALPASSPPPQPRNVAKKGGGDALVAVQPCSEPEEAGGQPMEIDYAAALPSLTGVYCVPDHLPSADQVYAVFSQQLPNSKRQVAELFTRLFYAIGSPDALNQLRHALHLARKSSVLPVTTAGGPRNDLATTVQALDQLDSITTLSHILRRYYLVRLLTHRTRLEQDHIAAKLACRGSKRMLKYDCARLQLIRDGGDGDAVRATSTAGGRGPTSKPRPKHRSKTQALTDLMQMLYPGLTPIPAVSAVSSNRSTNDCVYTRKLTRLRNRLSCARNWYPFEHTFPGGILALIPCAGRYSISIDQVEKLPSDTMRIFLAYLQEHRGTYLRNLSQALSKEVFDVLEGADLSQTFAFETVDEGGLGDYLYDTEDLLQLCRPAV</sequence>
<organism evidence="2 3">
    <name type="scientific">Aspergillus aculeatus (strain ATCC 16872 / CBS 172.66 / WB 5094)</name>
    <dbReference type="NCBI Taxonomy" id="690307"/>
    <lineage>
        <taxon>Eukaryota</taxon>
        <taxon>Fungi</taxon>
        <taxon>Dikarya</taxon>
        <taxon>Ascomycota</taxon>
        <taxon>Pezizomycotina</taxon>
        <taxon>Eurotiomycetes</taxon>
        <taxon>Eurotiomycetidae</taxon>
        <taxon>Eurotiales</taxon>
        <taxon>Aspergillaceae</taxon>
        <taxon>Aspergillus</taxon>
        <taxon>Aspergillus subgen. Circumdati</taxon>
    </lineage>
</organism>
<feature type="compositionally biased region" description="Polar residues" evidence="1">
    <location>
        <begin position="261"/>
        <end position="275"/>
    </location>
</feature>
<accession>A0A1L9WZS4</accession>
<dbReference type="Proteomes" id="UP000184546">
    <property type="component" value="Unassembled WGS sequence"/>
</dbReference>
<evidence type="ECO:0000313" key="3">
    <source>
        <dbReference type="Proteomes" id="UP000184546"/>
    </source>
</evidence>
<reference evidence="3" key="1">
    <citation type="journal article" date="2017" name="Genome Biol.">
        <title>Comparative genomics reveals high biological diversity and specific adaptations in the industrially and medically important fungal genus Aspergillus.</title>
        <authorList>
            <person name="de Vries R.P."/>
            <person name="Riley R."/>
            <person name="Wiebenga A."/>
            <person name="Aguilar-Osorio G."/>
            <person name="Amillis S."/>
            <person name="Uchima C.A."/>
            <person name="Anderluh G."/>
            <person name="Asadollahi M."/>
            <person name="Askin M."/>
            <person name="Barry K."/>
            <person name="Battaglia E."/>
            <person name="Bayram O."/>
            <person name="Benocci T."/>
            <person name="Braus-Stromeyer S.A."/>
            <person name="Caldana C."/>
            <person name="Canovas D."/>
            <person name="Cerqueira G.C."/>
            <person name="Chen F."/>
            <person name="Chen W."/>
            <person name="Choi C."/>
            <person name="Clum A."/>
            <person name="Dos Santos R.A."/>
            <person name="Damasio A.R."/>
            <person name="Diallinas G."/>
            <person name="Emri T."/>
            <person name="Fekete E."/>
            <person name="Flipphi M."/>
            <person name="Freyberg S."/>
            <person name="Gallo A."/>
            <person name="Gournas C."/>
            <person name="Habgood R."/>
            <person name="Hainaut M."/>
            <person name="Harispe M.L."/>
            <person name="Henrissat B."/>
            <person name="Hilden K.S."/>
            <person name="Hope R."/>
            <person name="Hossain A."/>
            <person name="Karabika E."/>
            <person name="Karaffa L."/>
            <person name="Karanyi Z."/>
            <person name="Krasevec N."/>
            <person name="Kuo A."/>
            <person name="Kusch H."/>
            <person name="LaButti K."/>
            <person name="Lagendijk E.L."/>
            <person name="Lapidus A."/>
            <person name="Levasseur A."/>
            <person name="Lindquist E."/>
            <person name="Lipzen A."/>
            <person name="Logrieco A.F."/>
            <person name="MacCabe A."/>
            <person name="Maekelae M.R."/>
            <person name="Malavazi I."/>
            <person name="Melin P."/>
            <person name="Meyer V."/>
            <person name="Mielnichuk N."/>
            <person name="Miskei M."/>
            <person name="Molnar A.P."/>
            <person name="Mule G."/>
            <person name="Ngan C.Y."/>
            <person name="Orejas M."/>
            <person name="Orosz E."/>
            <person name="Ouedraogo J.P."/>
            <person name="Overkamp K.M."/>
            <person name="Park H.-S."/>
            <person name="Perrone G."/>
            <person name="Piumi F."/>
            <person name="Punt P.J."/>
            <person name="Ram A.F."/>
            <person name="Ramon A."/>
            <person name="Rauscher S."/>
            <person name="Record E."/>
            <person name="Riano-Pachon D.M."/>
            <person name="Robert V."/>
            <person name="Roehrig J."/>
            <person name="Ruller R."/>
            <person name="Salamov A."/>
            <person name="Salih N.S."/>
            <person name="Samson R.A."/>
            <person name="Sandor E."/>
            <person name="Sanguinetti M."/>
            <person name="Schuetze T."/>
            <person name="Sepcic K."/>
            <person name="Shelest E."/>
            <person name="Sherlock G."/>
            <person name="Sophianopoulou V."/>
            <person name="Squina F.M."/>
            <person name="Sun H."/>
            <person name="Susca A."/>
            <person name="Todd R.B."/>
            <person name="Tsang A."/>
            <person name="Unkles S.E."/>
            <person name="van de Wiele N."/>
            <person name="van Rossen-Uffink D."/>
            <person name="Oliveira J.V."/>
            <person name="Vesth T.C."/>
            <person name="Visser J."/>
            <person name="Yu J.-H."/>
            <person name="Zhou M."/>
            <person name="Andersen M.R."/>
            <person name="Archer D.B."/>
            <person name="Baker S.E."/>
            <person name="Benoit I."/>
            <person name="Brakhage A.A."/>
            <person name="Braus G.H."/>
            <person name="Fischer R."/>
            <person name="Frisvad J.C."/>
            <person name="Goldman G.H."/>
            <person name="Houbraken J."/>
            <person name="Oakley B."/>
            <person name="Pocsi I."/>
            <person name="Scazzocchio C."/>
            <person name="Seiboth B."/>
            <person name="vanKuyk P.A."/>
            <person name="Wortman J."/>
            <person name="Dyer P.S."/>
            <person name="Grigoriev I.V."/>
        </authorList>
    </citation>
    <scope>NUCLEOTIDE SEQUENCE [LARGE SCALE GENOMIC DNA]</scope>
    <source>
        <strain evidence="3">ATCC 16872 / CBS 172.66 / WB 5094</strain>
    </source>
</reference>
<dbReference type="OMA" id="IFALTHG"/>
<protein>
    <submittedName>
        <fullName evidence="2">Uncharacterized protein</fullName>
    </submittedName>
</protein>
<proteinExistence type="predicted"/>
<dbReference type="AlphaFoldDB" id="A0A1L9WZS4"/>
<dbReference type="GeneID" id="30974837"/>
<evidence type="ECO:0000256" key="1">
    <source>
        <dbReference type="SAM" id="MobiDB-lite"/>
    </source>
</evidence>
<evidence type="ECO:0000313" key="2">
    <source>
        <dbReference type="EMBL" id="OJK01765.1"/>
    </source>
</evidence>
<dbReference type="VEuPathDB" id="FungiDB:ASPACDRAFT_42029"/>
<name>A0A1L9WZS4_ASPA1</name>
<dbReference type="RefSeq" id="XP_020058104.1">
    <property type="nucleotide sequence ID" value="XM_020201023.1"/>
</dbReference>
<gene>
    <name evidence="2" type="ORF">ASPACDRAFT_42029</name>
</gene>